<gene>
    <name evidence="4" type="ORF">E3N88_24224</name>
</gene>
<comment type="subcellular location">
    <subcellularLocation>
        <location evidence="1">Nucleus</location>
    </subcellularLocation>
</comment>
<name>A0A5N6NHA5_9ASTR</name>
<evidence type="ECO:0000313" key="5">
    <source>
        <dbReference type="Proteomes" id="UP000326396"/>
    </source>
</evidence>
<dbReference type="Proteomes" id="UP000326396">
    <property type="component" value="Linkage Group LG2"/>
</dbReference>
<dbReference type="InterPro" id="IPR045138">
    <property type="entry name" value="MeCP2/MBD4"/>
</dbReference>
<dbReference type="EMBL" id="SZYD01000012">
    <property type="protein sequence ID" value="KAD4586623.1"/>
    <property type="molecule type" value="Genomic_DNA"/>
</dbReference>
<organism evidence="4 5">
    <name type="scientific">Mikania micrantha</name>
    <name type="common">bitter vine</name>
    <dbReference type="NCBI Taxonomy" id="192012"/>
    <lineage>
        <taxon>Eukaryota</taxon>
        <taxon>Viridiplantae</taxon>
        <taxon>Streptophyta</taxon>
        <taxon>Embryophyta</taxon>
        <taxon>Tracheophyta</taxon>
        <taxon>Spermatophyta</taxon>
        <taxon>Magnoliopsida</taxon>
        <taxon>eudicotyledons</taxon>
        <taxon>Gunneridae</taxon>
        <taxon>Pentapetalae</taxon>
        <taxon>asterids</taxon>
        <taxon>campanulids</taxon>
        <taxon>Asterales</taxon>
        <taxon>Asteraceae</taxon>
        <taxon>Asteroideae</taxon>
        <taxon>Heliantheae alliance</taxon>
        <taxon>Eupatorieae</taxon>
        <taxon>Mikania</taxon>
    </lineage>
</organism>
<proteinExistence type="predicted"/>
<keyword evidence="5" id="KW-1185">Reference proteome</keyword>
<feature type="region of interest" description="Disordered" evidence="3">
    <location>
        <begin position="197"/>
        <end position="221"/>
    </location>
</feature>
<dbReference type="SUPFAM" id="SSF48150">
    <property type="entry name" value="DNA-glycosylase"/>
    <property type="match status" value="1"/>
</dbReference>
<evidence type="ECO:0008006" key="6">
    <source>
        <dbReference type="Google" id="ProtNLM"/>
    </source>
</evidence>
<evidence type="ECO:0000256" key="3">
    <source>
        <dbReference type="SAM" id="MobiDB-lite"/>
    </source>
</evidence>
<dbReference type="AlphaFoldDB" id="A0A5N6NHA5"/>
<sequence>MLMPHTGLVIAQRYGVIVHFISNRGAQTIFPLWISANGLMRHNVVYIVHFGIHFINVTLQGDYPMPTVNPIWKRYRNDAASDWEFIYHGRLEEYRRIIDTTKRIFFGYGPYTETTWFWPGLGETGILGQYDPYNETAWFGLVLGIKSVGLGEEKEGFHLEAEMKKLTCILGLPAGSNNHHHHHHHHHHLLLQGCERKKKTKRGKSENQPQSHCKSKDLVDDDDNPFSRFAYKQTKMPLSKEKQQQHHHHHQVSKKKKKDCLTATQKLVDAYKKKTPDNMWKPPRSHYNLIQEDHIHDPWRVVAICILLNMTQGVQVRGVISDFFSLCPDAQTTTQVPVEMIEKLITPLGLQRVKSKRIRNFSEAYLRDDWTHIAQLYGVGKYAADAYAIFVTAGVNMSMNGEDGDGIHGEEDESVNDDGFAIGFLASNLFFPTVYGAIEKRVYYFIFMYTDRRIRNPFILSSRTEMEEDI</sequence>
<dbReference type="InterPro" id="IPR011257">
    <property type="entry name" value="DNA_glycosylase"/>
</dbReference>
<accession>A0A5N6NHA5</accession>
<dbReference type="PANTHER" id="PTHR15074">
    <property type="entry name" value="METHYL-CPG-BINDING PROTEIN"/>
    <property type="match status" value="1"/>
</dbReference>
<comment type="caution">
    <text evidence="4">The sequence shown here is derived from an EMBL/GenBank/DDBJ whole genome shotgun (WGS) entry which is preliminary data.</text>
</comment>
<dbReference type="OrthoDB" id="10265068at2759"/>
<evidence type="ECO:0000256" key="1">
    <source>
        <dbReference type="ARBA" id="ARBA00004123"/>
    </source>
</evidence>
<dbReference type="GO" id="GO:0003677">
    <property type="term" value="F:DNA binding"/>
    <property type="evidence" value="ECO:0007669"/>
    <property type="project" value="InterPro"/>
</dbReference>
<dbReference type="PANTHER" id="PTHR15074:SF0">
    <property type="entry name" value="METHYL-CPG-BINDING DOMAIN PROTEIN 4-LIKE PROTEIN"/>
    <property type="match status" value="1"/>
</dbReference>
<feature type="region of interest" description="Disordered" evidence="3">
    <location>
        <begin position="236"/>
        <end position="259"/>
    </location>
</feature>
<protein>
    <recommendedName>
        <fullName evidence="6">HhH-GPD domain-containing protein</fullName>
    </recommendedName>
</protein>
<keyword evidence="2" id="KW-0539">Nucleus</keyword>
<feature type="compositionally biased region" description="Basic residues" evidence="3">
    <location>
        <begin position="245"/>
        <end position="258"/>
    </location>
</feature>
<evidence type="ECO:0000256" key="2">
    <source>
        <dbReference type="ARBA" id="ARBA00023242"/>
    </source>
</evidence>
<reference evidence="4 5" key="1">
    <citation type="submission" date="2019-05" db="EMBL/GenBank/DDBJ databases">
        <title>Mikania micrantha, genome provides insights into the molecular mechanism of rapid growth.</title>
        <authorList>
            <person name="Liu B."/>
        </authorList>
    </citation>
    <scope>NUCLEOTIDE SEQUENCE [LARGE SCALE GENOMIC DNA]</scope>
    <source>
        <strain evidence="4">NLD-2019</strain>
        <tissue evidence="4">Leaf</tissue>
    </source>
</reference>
<dbReference type="Gene3D" id="1.10.340.30">
    <property type="entry name" value="Hypothetical protein, domain 2"/>
    <property type="match status" value="1"/>
</dbReference>
<dbReference type="GO" id="GO:0005634">
    <property type="term" value="C:nucleus"/>
    <property type="evidence" value="ECO:0007669"/>
    <property type="project" value="UniProtKB-SubCell"/>
</dbReference>
<evidence type="ECO:0000313" key="4">
    <source>
        <dbReference type="EMBL" id="KAD4586623.1"/>
    </source>
</evidence>
<dbReference type="GO" id="GO:0006281">
    <property type="term" value="P:DNA repair"/>
    <property type="evidence" value="ECO:0007669"/>
    <property type="project" value="InterPro"/>
</dbReference>
<dbReference type="GO" id="GO:0003824">
    <property type="term" value="F:catalytic activity"/>
    <property type="evidence" value="ECO:0007669"/>
    <property type="project" value="InterPro"/>
</dbReference>